<sequence>MPETKPDLHIGEFGVCNACRSFGDRQNVDWKNREREFIEILEKYRSRNGENWDCIIPVSGGKDSHYQTIRMLEFGMNPLCVTSTTCHLSKIGRKNIESIKNLGVDYIEVSPNKLIRQKLNRIGLKNVGDISWPEHVSIFTIPVRVAVQYNVPLIIWGENSQNEYGGPAADAVNNVLTRRWLEEFGGLLGLRVSDLIGIEDIEKKHLIPYTYPSDEELKRVGVTGIFLGYYIPWDGYSNTLIAQGHGFNTYQTTVEGSCVNYENLDNHQTGIHDYFKYLKFGFGRASDIACLHIRRGRISREDGLNLVKRHDGKFPWTYLGKPIEEILKPLDITLEEFIKICDRFTNKKLFKCDSQGKILKDKWGNLFKINHDNIEEE</sequence>
<accession>A0A0F9S108</accession>
<gene>
    <name evidence="1" type="ORF">LCGC14_0577300</name>
</gene>
<dbReference type="NCBIfam" id="TIGR03573">
    <property type="entry name" value="WbuX"/>
    <property type="match status" value="1"/>
</dbReference>
<name>A0A0F9S108_9ZZZZ</name>
<comment type="caution">
    <text evidence="1">The sequence shown here is derived from an EMBL/GenBank/DDBJ whole genome shotgun (WGS) entry which is preliminary data.</text>
</comment>
<protein>
    <recommendedName>
        <fullName evidence="2">Flagellin modification protein, PseA</fullName>
    </recommendedName>
</protein>
<dbReference type="InterPro" id="IPR020022">
    <property type="entry name" value="N-acetyl_sugar_amidoTrfase"/>
</dbReference>
<evidence type="ECO:0008006" key="2">
    <source>
        <dbReference type="Google" id="ProtNLM"/>
    </source>
</evidence>
<proteinExistence type="predicted"/>
<dbReference type="AlphaFoldDB" id="A0A0F9S108"/>
<evidence type="ECO:0000313" key="1">
    <source>
        <dbReference type="EMBL" id="KKN55932.1"/>
    </source>
</evidence>
<dbReference type="EMBL" id="LAZR01000865">
    <property type="protein sequence ID" value="KKN55932.1"/>
    <property type="molecule type" value="Genomic_DNA"/>
</dbReference>
<organism evidence="1">
    <name type="scientific">marine sediment metagenome</name>
    <dbReference type="NCBI Taxonomy" id="412755"/>
    <lineage>
        <taxon>unclassified sequences</taxon>
        <taxon>metagenomes</taxon>
        <taxon>ecological metagenomes</taxon>
    </lineage>
</organism>
<reference evidence="1" key="1">
    <citation type="journal article" date="2015" name="Nature">
        <title>Complex archaea that bridge the gap between prokaryotes and eukaryotes.</title>
        <authorList>
            <person name="Spang A."/>
            <person name="Saw J.H."/>
            <person name="Jorgensen S.L."/>
            <person name="Zaremba-Niedzwiedzka K."/>
            <person name="Martijn J."/>
            <person name="Lind A.E."/>
            <person name="van Eijk R."/>
            <person name="Schleper C."/>
            <person name="Guy L."/>
            <person name="Ettema T.J."/>
        </authorList>
    </citation>
    <scope>NUCLEOTIDE SEQUENCE</scope>
</reference>
<dbReference type="SUPFAM" id="SSF52402">
    <property type="entry name" value="Adenine nucleotide alpha hydrolases-like"/>
    <property type="match status" value="1"/>
</dbReference>